<protein>
    <submittedName>
        <fullName evidence="1">Uncharacterized protein</fullName>
    </submittedName>
</protein>
<dbReference type="EMBL" id="GBRH01229078">
    <property type="protein sequence ID" value="JAD68817.1"/>
    <property type="molecule type" value="Transcribed_RNA"/>
</dbReference>
<reference evidence="1" key="1">
    <citation type="submission" date="2014-09" db="EMBL/GenBank/DDBJ databases">
        <authorList>
            <person name="Magalhaes I.L.F."/>
            <person name="Oliveira U."/>
            <person name="Santos F.R."/>
            <person name="Vidigal T.H.D.A."/>
            <person name="Brescovit A.D."/>
            <person name="Santos A.J."/>
        </authorList>
    </citation>
    <scope>NUCLEOTIDE SEQUENCE</scope>
    <source>
        <tissue evidence="1">Shoot tissue taken approximately 20 cm above the soil surface</tissue>
    </source>
</reference>
<sequence length="90" mass="9475">MLAEETAVMTSRANCPNEHPAAAAPPVFAAQMTLSDVWWPLNAAAIFSSDGASCRVLHHLTSGRCRYRCSSPMRTPLGSSPSPLSVAGGF</sequence>
<proteinExistence type="predicted"/>
<reference evidence="1" key="2">
    <citation type="journal article" date="2015" name="Data Brief">
        <title>Shoot transcriptome of the giant reed, Arundo donax.</title>
        <authorList>
            <person name="Barrero R.A."/>
            <person name="Guerrero F.D."/>
            <person name="Moolhuijzen P."/>
            <person name="Goolsby J.A."/>
            <person name="Tidwell J."/>
            <person name="Bellgard S.E."/>
            <person name="Bellgard M.I."/>
        </authorList>
    </citation>
    <scope>NUCLEOTIDE SEQUENCE</scope>
    <source>
        <tissue evidence="1">Shoot tissue taken approximately 20 cm above the soil surface</tissue>
    </source>
</reference>
<dbReference type="AlphaFoldDB" id="A0A0A9CBC4"/>
<accession>A0A0A9CBC4</accession>
<organism evidence="1">
    <name type="scientific">Arundo donax</name>
    <name type="common">Giant reed</name>
    <name type="synonym">Donax arundinaceus</name>
    <dbReference type="NCBI Taxonomy" id="35708"/>
    <lineage>
        <taxon>Eukaryota</taxon>
        <taxon>Viridiplantae</taxon>
        <taxon>Streptophyta</taxon>
        <taxon>Embryophyta</taxon>
        <taxon>Tracheophyta</taxon>
        <taxon>Spermatophyta</taxon>
        <taxon>Magnoliopsida</taxon>
        <taxon>Liliopsida</taxon>
        <taxon>Poales</taxon>
        <taxon>Poaceae</taxon>
        <taxon>PACMAD clade</taxon>
        <taxon>Arundinoideae</taxon>
        <taxon>Arundineae</taxon>
        <taxon>Arundo</taxon>
    </lineage>
</organism>
<name>A0A0A9CBC4_ARUDO</name>
<evidence type="ECO:0000313" key="1">
    <source>
        <dbReference type="EMBL" id="JAD68817.1"/>
    </source>
</evidence>